<dbReference type="InterPro" id="IPR036890">
    <property type="entry name" value="HATPase_C_sf"/>
</dbReference>
<dbReference type="InterPro" id="IPR050640">
    <property type="entry name" value="Bact_2-comp_sensor_kinase"/>
</dbReference>
<evidence type="ECO:0000313" key="3">
    <source>
        <dbReference type="EMBL" id="MBD8525472.1"/>
    </source>
</evidence>
<gene>
    <name evidence="3" type="ORF">IFO71_06920</name>
</gene>
<dbReference type="InterPro" id="IPR010559">
    <property type="entry name" value="Sig_transdc_His_kin_internal"/>
</dbReference>
<proteinExistence type="predicted"/>
<keyword evidence="1" id="KW-1133">Transmembrane helix</keyword>
<feature type="transmembrane region" description="Helical" evidence="1">
    <location>
        <begin position="120"/>
        <end position="140"/>
    </location>
</feature>
<sequence>MPARSTFRPPDFCRLPLLFTSLVAAQLVVVVLALAPRRSDPWTLEEFVAASTWALWLMLLSILVLCKARPWLARLWTPLGAGLAWALPVGLSALAAYLVYLLDPVFGFHLEKSFPGGGGFAGRVSAVAAVLSAALMRYYYVQEQWLQNERAQARAAVDALQARIRPHFLFNSLNSILSLLRRDPVSAEWAIEDLSDLFRAALGAGQGTASLEEELSLCRRYLAIEQLRLTHRLKVEWQIDADVPMDMQLPRLTVQPLVENAVHHGISKLPEGGLLHIALSLKGKQLQVHIQNPLPDKREASTGSQHAVSNIEQRLAYHFADQAALRRYEESGSYHCVLLIPLVSESSGSR</sequence>
<keyword evidence="3" id="KW-0808">Transferase</keyword>
<dbReference type="PANTHER" id="PTHR34220">
    <property type="entry name" value="SENSOR HISTIDINE KINASE YPDA"/>
    <property type="match status" value="1"/>
</dbReference>
<dbReference type="EMBL" id="JACYTR010000009">
    <property type="protein sequence ID" value="MBD8525472.1"/>
    <property type="molecule type" value="Genomic_DNA"/>
</dbReference>
<reference evidence="3 4" key="1">
    <citation type="submission" date="2020-09" db="EMBL/GenBank/DDBJ databases">
        <title>Pseudoxanthomonas sp. CAU 1598 isolated from sand of Yaerae Beach.</title>
        <authorList>
            <person name="Kim W."/>
        </authorList>
    </citation>
    <scope>NUCLEOTIDE SEQUENCE [LARGE SCALE GENOMIC DNA]</scope>
    <source>
        <strain evidence="3 4">CAU 1598</strain>
    </source>
</reference>
<dbReference type="Proteomes" id="UP000613768">
    <property type="component" value="Unassembled WGS sequence"/>
</dbReference>
<dbReference type="GO" id="GO:0000155">
    <property type="term" value="F:phosphorelay sensor kinase activity"/>
    <property type="evidence" value="ECO:0007669"/>
    <property type="project" value="InterPro"/>
</dbReference>
<dbReference type="Gene3D" id="3.30.565.10">
    <property type="entry name" value="Histidine kinase-like ATPase, C-terminal domain"/>
    <property type="match status" value="1"/>
</dbReference>
<keyword evidence="1" id="KW-0472">Membrane</keyword>
<feature type="transmembrane region" description="Helical" evidence="1">
    <location>
        <begin position="12"/>
        <end position="35"/>
    </location>
</feature>
<organism evidence="3 4">
    <name type="scientific">Pseudomarimonas arenosa</name>
    <dbReference type="NCBI Taxonomy" id="2774145"/>
    <lineage>
        <taxon>Bacteria</taxon>
        <taxon>Pseudomonadati</taxon>
        <taxon>Pseudomonadota</taxon>
        <taxon>Gammaproteobacteria</taxon>
        <taxon>Lysobacterales</taxon>
        <taxon>Lysobacteraceae</taxon>
        <taxon>Pseudomarimonas</taxon>
    </lineage>
</organism>
<protein>
    <submittedName>
        <fullName evidence="3">Histidine kinase</fullName>
    </submittedName>
</protein>
<evidence type="ECO:0000256" key="1">
    <source>
        <dbReference type="SAM" id="Phobius"/>
    </source>
</evidence>
<keyword evidence="4" id="KW-1185">Reference proteome</keyword>
<feature type="transmembrane region" description="Helical" evidence="1">
    <location>
        <begin position="47"/>
        <end position="66"/>
    </location>
</feature>
<feature type="domain" description="Signal transduction histidine kinase internal region" evidence="2">
    <location>
        <begin position="156"/>
        <end position="233"/>
    </location>
</feature>
<evidence type="ECO:0000313" key="4">
    <source>
        <dbReference type="Proteomes" id="UP000613768"/>
    </source>
</evidence>
<dbReference type="SUPFAM" id="SSF55874">
    <property type="entry name" value="ATPase domain of HSP90 chaperone/DNA topoisomerase II/histidine kinase"/>
    <property type="match status" value="1"/>
</dbReference>
<comment type="caution">
    <text evidence="3">The sequence shown here is derived from an EMBL/GenBank/DDBJ whole genome shotgun (WGS) entry which is preliminary data.</text>
</comment>
<accession>A0AAW3ZLB7</accession>
<dbReference type="AlphaFoldDB" id="A0AAW3ZLB7"/>
<dbReference type="GO" id="GO:0016020">
    <property type="term" value="C:membrane"/>
    <property type="evidence" value="ECO:0007669"/>
    <property type="project" value="InterPro"/>
</dbReference>
<dbReference type="Pfam" id="PF06580">
    <property type="entry name" value="His_kinase"/>
    <property type="match status" value="1"/>
</dbReference>
<evidence type="ECO:0000259" key="2">
    <source>
        <dbReference type="Pfam" id="PF06580"/>
    </source>
</evidence>
<name>A0AAW3ZLB7_9GAMM</name>
<keyword evidence="1" id="KW-0812">Transmembrane</keyword>
<dbReference type="PANTHER" id="PTHR34220:SF7">
    <property type="entry name" value="SENSOR HISTIDINE KINASE YPDA"/>
    <property type="match status" value="1"/>
</dbReference>
<dbReference type="RefSeq" id="WP_192028817.1">
    <property type="nucleotide sequence ID" value="NZ_JACYTR010000009.1"/>
</dbReference>
<keyword evidence="3" id="KW-0418">Kinase</keyword>
<feature type="transmembrane region" description="Helical" evidence="1">
    <location>
        <begin position="78"/>
        <end position="100"/>
    </location>
</feature>